<evidence type="ECO:0000313" key="3">
    <source>
        <dbReference type="Proteomes" id="UP000604825"/>
    </source>
</evidence>
<reference evidence="2" key="1">
    <citation type="submission" date="2020-10" db="EMBL/GenBank/DDBJ databases">
        <authorList>
            <person name="Han B."/>
            <person name="Lu T."/>
            <person name="Zhao Q."/>
            <person name="Huang X."/>
            <person name="Zhao Y."/>
        </authorList>
    </citation>
    <scope>NUCLEOTIDE SEQUENCE</scope>
</reference>
<organism evidence="2 3">
    <name type="scientific">Miscanthus lutarioriparius</name>
    <dbReference type="NCBI Taxonomy" id="422564"/>
    <lineage>
        <taxon>Eukaryota</taxon>
        <taxon>Viridiplantae</taxon>
        <taxon>Streptophyta</taxon>
        <taxon>Embryophyta</taxon>
        <taxon>Tracheophyta</taxon>
        <taxon>Spermatophyta</taxon>
        <taxon>Magnoliopsida</taxon>
        <taxon>Liliopsida</taxon>
        <taxon>Poales</taxon>
        <taxon>Poaceae</taxon>
        <taxon>PACMAD clade</taxon>
        <taxon>Panicoideae</taxon>
        <taxon>Andropogonodae</taxon>
        <taxon>Andropogoneae</taxon>
        <taxon>Saccharinae</taxon>
        <taxon>Miscanthus</taxon>
    </lineage>
</organism>
<evidence type="ECO:0000256" key="1">
    <source>
        <dbReference type="SAM" id="MobiDB-lite"/>
    </source>
</evidence>
<protein>
    <submittedName>
        <fullName evidence="2">Uncharacterized protein</fullName>
    </submittedName>
</protein>
<evidence type="ECO:0000313" key="2">
    <source>
        <dbReference type="EMBL" id="CAD6264012.1"/>
    </source>
</evidence>
<keyword evidence="3" id="KW-1185">Reference proteome</keyword>
<sequence>MAVRRSTPQDVVPPESVELCRRTSLAAAEESEDDGSEMQEPPRRTRRVLNDNAQSLVGVSVLVLAYKQVIQGARQPTAITKAQMKAIMAQSAPDGEQPKTLGEVVAHVLP</sequence>
<name>A0A811R2Q6_9POAL</name>
<comment type="caution">
    <text evidence="2">The sequence shown here is derived from an EMBL/GenBank/DDBJ whole genome shotgun (WGS) entry which is preliminary data.</text>
</comment>
<dbReference type="AlphaFoldDB" id="A0A811R2Q6"/>
<accession>A0A811R2Q6</accession>
<feature type="region of interest" description="Disordered" evidence="1">
    <location>
        <begin position="1"/>
        <end position="49"/>
    </location>
</feature>
<gene>
    <name evidence="2" type="ORF">NCGR_LOCUS47317</name>
</gene>
<dbReference type="Proteomes" id="UP000604825">
    <property type="component" value="Unassembled WGS sequence"/>
</dbReference>
<proteinExistence type="predicted"/>
<dbReference type="EMBL" id="CAJGYO010000012">
    <property type="protein sequence ID" value="CAD6264012.1"/>
    <property type="molecule type" value="Genomic_DNA"/>
</dbReference>